<reference evidence="1" key="1">
    <citation type="submission" date="2019-03" db="EMBL/GenBank/DDBJ databases">
        <title>Single cell metagenomics reveals metabolic interactions within the superorganism composed of flagellate Streblomastix strix and complex community of Bacteroidetes bacteria on its surface.</title>
        <authorList>
            <person name="Treitli S.C."/>
            <person name="Kolisko M."/>
            <person name="Husnik F."/>
            <person name="Keeling P."/>
            <person name="Hampl V."/>
        </authorList>
    </citation>
    <scope>NUCLEOTIDE SEQUENCE</scope>
    <source>
        <strain evidence="1">STM</strain>
    </source>
</reference>
<dbReference type="AlphaFoldDB" id="A0A5J4QSM6"/>
<evidence type="ECO:0008006" key="2">
    <source>
        <dbReference type="Google" id="ProtNLM"/>
    </source>
</evidence>
<evidence type="ECO:0000313" key="1">
    <source>
        <dbReference type="EMBL" id="KAA6324836.1"/>
    </source>
</evidence>
<proteinExistence type="predicted"/>
<dbReference type="InterPro" id="IPR007838">
    <property type="entry name" value="Cell_div_ZapA-like"/>
</dbReference>
<dbReference type="EMBL" id="SNRY01002494">
    <property type="protein sequence ID" value="KAA6324836.1"/>
    <property type="molecule type" value="Genomic_DNA"/>
</dbReference>
<organism evidence="1">
    <name type="scientific">termite gut metagenome</name>
    <dbReference type="NCBI Taxonomy" id="433724"/>
    <lineage>
        <taxon>unclassified sequences</taxon>
        <taxon>metagenomes</taxon>
        <taxon>organismal metagenomes</taxon>
    </lineage>
</organism>
<dbReference type="Pfam" id="PF05164">
    <property type="entry name" value="ZapA"/>
    <property type="match status" value="1"/>
</dbReference>
<accession>A0A5J4QSM6</accession>
<gene>
    <name evidence="1" type="ORF">EZS27_025882</name>
</gene>
<name>A0A5J4QSM6_9ZZZZ</name>
<dbReference type="InterPro" id="IPR036192">
    <property type="entry name" value="Cell_div_ZapA-like_sf"/>
</dbReference>
<dbReference type="SUPFAM" id="SSF102829">
    <property type="entry name" value="Cell division protein ZapA-like"/>
    <property type="match status" value="1"/>
</dbReference>
<sequence>MNDKIKINLVMASYTYPLTIDSEEEEVVREAAKQVNLKLNMYRDNFPTLPLERVITMVAYDFSLKNLRQQKRHDTEPYTEKIEELTKVLEDYFKEE</sequence>
<comment type="caution">
    <text evidence="1">The sequence shown here is derived from an EMBL/GenBank/DDBJ whole genome shotgun (WGS) entry which is preliminary data.</text>
</comment>
<protein>
    <recommendedName>
        <fullName evidence="2">Cell division protein ZapA</fullName>
    </recommendedName>
</protein>